<reference evidence="1 2" key="1">
    <citation type="submission" date="2016-11" db="EMBL/GenBank/DDBJ databases">
        <authorList>
            <person name="Jaros S."/>
            <person name="Januszkiewicz K."/>
            <person name="Wedrychowicz H."/>
        </authorList>
    </citation>
    <scope>NUCLEOTIDE SEQUENCE [LARGE SCALE GENOMIC DNA]</scope>
    <source>
        <strain evidence="1 2">GAS242</strain>
    </source>
</reference>
<evidence type="ECO:0000313" key="1">
    <source>
        <dbReference type="EMBL" id="SHH68294.1"/>
    </source>
</evidence>
<dbReference type="AlphaFoldDB" id="A0A1M5UZI1"/>
<name>A0A1M5UZI1_9BRAD</name>
<proteinExistence type="predicted"/>
<protein>
    <submittedName>
        <fullName evidence="1">Uncharacterized protein</fullName>
    </submittedName>
</protein>
<evidence type="ECO:0000313" key="2">
    <source>
        <dbReference type="Proteomes" id="UP000190675"/>
    </source>
</evidence>
<accession>A0A1M5UZI1</accession>
<dbReference type="EMBL" id="LT670818">
    <property type="protein sequence ID" value="SHH68294.1"/>
    <property type="molecule type" value="Genomic_DNA"/>
</dbReference>
<sequence length="49" mass="5697">MEEFVHSENLKLHRKMLAETTDEQKRQTLLKLLSDEEAKDAQPSKKGQS</sequence>
<dbReference type="Proteomes" id="UP000190675">
    <property type="component" value="Chromosome I"/>
</dbReference>
<organism evidence="1 2">
    <name type="scientific">Bradyrhizobium erythrophlei</name>
    <dbReference type="NCBI Taxonomy" id="1437360"/>
    <lineage>
        <taxon>Bacteria</taxon>
        <taxon>Pseudomonadati</taxon>
        <taxon>Pseudomonadota</taxon>
        <taxon>Alphaproteobacteria</taxon>
        <taxon>Hyphomicrobiales</taxon>
        <taxon>Nitrobacteraceae</taxon>
        <taxon>Bradyrhizobium</taxon>
    </lineage>
</organism>
<gene>
    <name evidence="1" type="ORF">SAMN05444169_8771</name>
</gene>